<accession>A0A1Y1HP10</accession>
<name>A0A1Y1HP10_KLENI</name>
<dbReference type="SUPFAM" id="SSF52343">
    <property type="entry name" value="Ferredoxin reductase-like, C-terminal NADP-linked domain"/>
    <property type="match status" value="1"/>
</dbReference>
<dbReference type="InterPro" id="IPR008333">
    <property type="entry name" value="Cbr1-like_FAD-bd_dom"/>
</dbReference>
<dbReference type="SUPFAM" id="SSF50475">
    <property type="entry name" value="FMN-binding split barrel"/>
    <property type="match status" value="1"/>
</dbReference>
<dbReference type="Pfam" id="PF00970">
    <property type="entry name" value="FAD_binding_6"/>
    <property type="match status" value="1"/>
</dbReference>
<dbReference type="InterPro" id="IPR039261">
    <property type="entry name" value="FNR_nucleotide-bd"/>
</dbReference>
<evidence type="ECO:0000313" key="3">
    <source>
        <dbReference type="Proteomes" id="UP000054558"/>
    </source>
</evidence>
<dbReference type="GO" id="GO:0051213">
    <property type="term" value="F:dioxygenase activity"/>
    <property type="evidence" value="ECO:0007669"/>
    <property type="project" value="UniProtKB-KW"/>
</dbReference>
<organism evidence="2 3">
    <name type="scientific">Klebsormidium nitens</name>
    <name type="common">Green alga</name>
    <name type="synonym">Ulothrix nitens</name>
    <dbReference type="NCBI Taxonomy" id="105231"/>
    <lineage>
        <taxon>Eukaryota</taxon>
        <taxon>Viridiplantae</taxon>
        <taxon>Streptophyta</taxon>
        <taxon>Klebsormidiophyceae</taxon>
        <taxon>Klebsormidiales</taxon>
        <taxon>Klebsormidiaceae</taxon>
        <taxon>Klebsormidium</taxon>
    </lineage>
</organism>
<dbReference type="PANTHER" id="PTHR42815:SF2">
    <property type="entry name" value="FAD-BINDING, PUTATIVE (AFU_ORTHOLOGUE AFUA_6G07600)-RELATED"/>
    <property type="match status" value="1"/>
</dbReference>
<reference evidence="2 3" key="1">
    <citation type="journal article" date="2014" name="Nat. Commun.">
        <title>Klebsormidium flaccidum genome reveals primary factors for plant terrestrial adaptation.</title>
        <authorList>
            <person name="Hori K."/>
            <person name="Maruyama F."/>
            <person name="Fujisawa T."/>
            <person name="Togashi T."/>
            <person name="Yamamoto N."/>
            <person name="Seo M."/>
            <person name="Sato S."/>
            <person name="Yamada T."/>
            <person name="Mori H."/>
            <person name="Tajima N."/>
            <person name="Moriyama T."/>
            <person name="Ikeuchi M."/>
            <person name="Watanabe M."/>
            <person name="Wada H."/>
            <person name="Kobayashi K."/>
            <person name="Saito M."/>
            <person name="Masuda T."/>
            <person name="Sasaki-Sekimoto Y."/>
            <person name="Mashiguchi K."/>
            <person name="Awai K."/>
            <person name="Shimojima M."/>
            <person name="Masuda S."/>
            <person name="Iwai M."/>
            <person name="Nobusawa T."/>
            <person name="Narise T."/>
            <person name="Kondo S."/>
            <person name="Saito H."/>
            <person name="Sato R."/>
            <person name="Murakawa M."/>
            <person name="Ihara Y."/>
            <person name="Oshima-Yamada Y."/>
            <person name="Ohtaka K."/>
            <person name="Satoh M."/>
            <person name="Sonobe K."/>
            <person name="Ishii M."/>
            <person name="Ohtani R."/>
            <person name="Kanamori-Sato M."/>
            <person name="Honoki R."/>
            <person name="Miyazaki D."/>
            <person name="Mochizuki H."/>
            <person name="Umetsu J."/>
            <person name="Higashi K."/>
            <person name="Shibata D."/>
            <person name="Kamiya Y."/>
            <person name="Sato N."/>
            <person name="Nakamura Y."/>
            <person name="Tabata S."/>
            <person name="Ida S."/>
            <person name="Kurokawa K."/>
            <person name="Ohta H."/>
        </authorList>
    </citation>
    <scope>NUCLEOTIDE SEQUENCE [LARGE SCALE GENOMIC DNA]</scope>
    <source>
        <strain evidence="2 3">NIES-2285</strain>
    </source>
</reference>
<dbReference type="OMA" id="LICCAVP"/>
<dbReference type="Gene3D" id="2.30.110.10">
    <property type="entry name" value="Electron Transport, Fmn-binding Protein, Chain A"/>
    <property type="match status" value="1"/>
</dbReference>
<dbReference type="STRING" id="105231.A0A1Y1HP10"/>
<dbReference type="Gene3D" id="3.40.50.80">
    <property type="entry name" value="Nucleotide-binding domain of ferredoxin-NADP reductase (FNR) module"/>
    <property type="match status" value="1"/>
</dbReference>
<evidence type="ECO:0000259" key="1">
    <source>
        <dbReference type="PROSITE" id="PS51384"/>
    </source>
</evidence>
<dbReference type="PANTHER" id="PTHR42815">
    <property type="entry name" value="FAD-BINDING, PUTATIVE (AFU_ORTHOLOGUE AFUA_6G07600)-RELATED"/>
    <property type="match status" value="1"/>
</dbReference>
<keyword evidence="2" id="KW-0223">Dioxygenase</keyword>
<protein>
    <submittedName>
        <fullName evidence="2">Nitric oxide dioxygenase</fullName>
    </submittedName>
</protein>
<dbReference type="PROSITE" id="PS51384">
    <property type="entry name" value="FAD_FR"/>
    <property type="match status" value="1"/>
</dbReference>
<dbReference type="Gene3D" id="2.40.30.10">
    <property type="entry name" value="Translation factors"/>
    <property type="match status" value="1"/>
</dbReference>
<dbReference type="Pfam" id="PF01243">
    <property type="entry name" value="PNPOx_N"/>
    <property type="match status" value="1"/>
</dbReference>
<proteinExistence type="predicted"/>
<dbReference type="Proteomes" id="UP000054558">
    <property type="component" value="Unassembled WGS sequence"/>
</dbReference>
<dbReference type="OrthoDB" id="436496at2759"/>
<dbReference type="InterPro" id="IPR017927">
    <property type="entry name" value="FAD-bd_FR_type"/>
</dbReference>
<dbReference type="InterPro" id="IPR012349">
    <property type="entry name" value="Split_barrel_FMN-bd"/>
</dbReference>
<dbReference type="EMBL" id="DF236987">
    <property type="protein sequence ID" value="GAQ79773.1"/>
    <property type="molecule type" value="Genomic_DNA"/>
</dbReference>
<dbReference type="InterPro" id="IPR017938">
    <property type="entry name" value="Riboflavin_synthase-like_b-brl"/>
</dbReference>
<sequence>MVYHDGELAVQRRVGTAEQAAQYAGFVRPLVNQQLSLFAEQRSDVIAASADSEGRLWASMLFGAPGFMRVTPDASALLVGADNMPTVSPGDPLHDNALADGAALGFLCIEMQTRRRNRINGVSRPARAPPGGLFVQVQEAFGNCPKYITRRTISSPSQGAGLLQGEAPPVKTQSLTPDQQRLIAEADMMFVATANPGGGADASHRGGSPGFVRFLDERTLMWPDYTGNGMFMTLGNIQLNPAAGLLFIDWAGHSLLQLTGHAQVLFEEDIARRQLAPLLGGAERAVIFTVDEELHRKNSVPFDYQLIDYSPYNYPVPASLAKNSTVAPGKDEQTVTVVNIQQITPLVKEFTFETENVLQYLPGQYAMFNLEVPRAGGAGAQHLMRSWTVTSTAAPNKRTFSIAVKRLPGGRASTWLHDTVRPGTLVHLVGTAGDFTPFSAAGVVAAPRLLLLSAGIGVTPMLAILRGLRAGQGDPPDVVAVHTSRTAADVPFRSEMPVSASTDGFLFVENLTERDGRLTADRLKQHVPDAATRQVYLCGPATYQTHMTALLEALGVPPGNIHTESFSY</sequence>
<dbReference type="SUPFAM" id="SSF63380">
    <property type="entry name" value="Riboflavin synthase domain-like"/>
    <property type="match status" value="1"/>
</dbReference>
<evidence type="ECO:0000313" key="2">
    <source>
        <dbReference type="EMBL" id="GAQ79773.1"/>
    </source>
</evidence>
<keyword evidence="2" id="KW-0560">Oxidoreductase</keyword>
<dbReference type="AlphaFoldDB" id="A0A1Y1HP10"/>
<dbReference type="InterPro" id="IPR011576">
    <property type="entry name" value="Pyridox_Oxase_N"/>
</dbReference>
<gene>
    <name evidence="2" type="ORF">KFL_000380060</name>
</gene>
<feature type="domain" description="FAD-binding FR-type" evidence="1">
    <location>
        <begin position="330"/>
        <end position="438"/>
    </location>
</feature>
<dbReference type="InterPro" id="IPR001433">
    <property type="entry name" value="OxRdtase_FAD/NAD-bd"/>
</dbReference>
<dbReference type="Pfam" id="PF00175">
    <property type="entry name" value="NAD_binding_1"/>
    <property type="match status" value="1"/>
</dbReference>
<keyword evidence="3" id="KW-1185">Reference proteome</keyword>